<evidence type="ECO:0000256" key="1">
    <source>
        <dbReference type="SAM" id="MobiDB-lite"/>
    </source>
</evidence>
<keyword evidence="3" id="KW-1185">Reference proteome</keyword>
<organism evidence="2 3">
    <name type="scientific">Kineosporia succinea</name>
    <dbReference type="NCBI Taxonomy" id="84632"/>
    <lineage>
        <taxon>Bacteria</taxon>
        <taxon>Bacillati</taxon>
        <taxon>Actinomycetota</taxon>
        <taxon>Actinomycetes</taxon>
        <taxon>Kineosporiales</taxon>
        <taxon>Kineosporiaceae</taxon>
        <taxon>Kineosporia</taxon>
    </lineage>
</organism>
<proteinExistence type="predicted"/>
<gene>
    <name evidence="2" type="ORF">J2S57_005866</name>
</gene>
<protein>
    <submittedName>
        <fullName evidence="2">Uncharacterized protein</fullName>
    </submittedName>
</protein>
<accession>A0ABT9PCA3</accession>
<feature type="region of interest" description="Disordered" evidence="1">
    <location>
        <begin position="1"/>
        <end position="21"/>
    </location>
</feature>
<evidence type="ECO:0000313" key="3">
    <source>
        <dbReference type="Proteomes" id="UP001235712"/>
    </source>
</evidence>
<evidence type="ECO:0000313" key="2">
    <source>
        <dbReference type="EMBL" id="MDP9830117.1"/>
    </source>
</evidence>
<dbReference type="EMBL" id="JAUSQZ010000001">
    <property type="protein sequence ID" value="MDP9830117.1"/>
    <property type="molecule type" value="Genomic_DNA"/>
</dbReference>
<dbReference type="RefSeq" id="WP_307248987.1">
    <property type="nucleotide sequence ID" value="NZ_JAUSQZ010000001.1"/>
</dbReference>
<dbReference type="Proteomes" id="UP001235712">
    <property type="component" value="Unassembled WGS sequence"/>
</dbReference>
<reference evidence="2 3" key="1">
    <citation type="submission" date="2023-07" db="EMBL/GenBank/DDBJ databases">
        <title>Sequencing the genomes of 1000 actinobacteria strains.</title>
        <authorList>
            <person name="Klenk H.-P."/>
        </authorList>
    </citation>
    <scope>NUCLEOTIDE SEQUENCE [LARGE SCALE GENOMIC DNA]</scope>
    <source>
        <strain evidence="2 3">DSM 44388</strain>
    </source>
</reference>
<sequence>MNTMPQLTAPVTRRPTGAAPVEGGASLSLLVLPPYLPPFAGDDDE</sequence>
<comment type="caution">
    <text evidence="2">The sequence shown here is derived from an EMBL/GenBank/DDBJ whole genome shotgun (WGS) entry which is preliminary data.</text>
</comment>
<name>A0ABT9PCA3_9ACTN</name>